<sequence>MASLVVGPFAGKQACINWTV</sequence>
<accession>A0A834WBB7</accession>
<reference evidence="1" key="1">
    <citation type="submission" date="2020-09" db="EMBL/GenBank/DDBJ databases">
        <title>Genome-Enabled Discovery of Anthraquinone Biosynthesis in Senna tora.</title>
        <authorList>
            <person name="Kang S.-H."/>
            <person name="Pandey R.P."/>
            <person name="Lee C.-M."/>
            <person name="Sim J.-S."/>
            <person name="Jeong J.-T."/>
            <person name="Choi B.-S."/>
            <person name="Jung M."/>
            <person name="Ginzburg D."/>
            <person name="Zhao K."/>
            <person name="Won S.Y."/>
            <person name="Oh T.-J."/>
            <person name="Yu Y."/>
            <person name="Kim N.-H."/>
            <person name="Lee O.R."/>
            <person name="Lee T.-H."/>
            <person name="Bashyal P."/>
            <person name="Kim T.-S."/>
            <person name="Lee W.-H."/>
            <person name="Kawkins C."/>
            <person name="Kim C.-K."/>
            <person name="Kim J.S."/>
            <person name="Ahn B.O."/>
            <person name="Rhee S.Y."/>
            <person name="Sohng J.K."/>
        </authorList>
    </citation>
    <scope>NUCLEOTIDE SEQUENCE</scope>
    <source>
        <tissue evidence="1">Leaf</tissue>
    </source>
</reference>
<dbReference type="Proteomes" id="UP000634136">
    <property type="component" value="Unassembled WGS sequence"/>
</dbReference>
<evidence type="ECO:0000313" key="1">
    <source>
        <dbReference type="EMBL" id="KAF7817040.1"/>
    </source>
</evidence>
<comment type="caution">
    <text evidence="1">The sequence shown here is derived from an EMBL/GenBank/DDBJ whole genome shotgun (WGS) entry which is preliminary data.</text>
</comment>
<dbReference type="EMBL" id="JAAIUW010000009">
    <property type="protein sequence ID" value="KAF7817040.1"/>
    <property type="molecule type" value="Genomic_DNA"/>
</dbReference>
<keyword evidence="2" id="KW-1185">Reference proteome</keyword>
<protein>
    <submittedName>
        <fullName evidence="1">Uncharacterized protein</fullName>
    </submittedName>
</protein>
<proteinExistence type="predicted"/>
<organism evidence="1 2">
    <name type="scientific">Senna tora</name>
    <dbReference type="NCBI Taxonomy" id="362788"/>
    <lineage>
        <taxon>Eukaryota</taxon>
        <taxon>Viridiplantae</taxon>
        <taxon>Streptophyta</taxon>
        <taxon>Embryophyta</taxon>
        <taxon>Tracheophyta</taxon>
        <taxon>Spermatophyta</taxon>
        <taxon>Magnoliopsida</taxon>
        <taxon>eudicotyledons</taxon>
        <taxon>Gunneridae</taxon>
        <taxon>Pentapetalae</taxon>
        <taxon>rosids</taxon>
        <taxon>fabids</taxon>
        <taxon>Fabales</taxon>
        <taxon>Fabaceae</taxon>
        <taxon>Caesalpinioideae</taxon>
        <taxon>Cassia clade</taxon>
        <taxon>Senna</taxon>
    </lineage>
</organism>
<evidence type="ECO:0000313" key="2">
    <source>
        <dbReference type="Proteomes" id="UP000634136"/>
    </source>
</evidence>
<dbReference type="AlphaFoldDB" id="A0A834WBB7"/>
<gene>
    <name evidence="1" type="ORF">G2W53_031009</name>
</gene>
<name>A0A834WBB7_9FABA</name>